<accession>A0A9P7BAP4</accession>
<dbReference type="CDD" id="cd15859">
    <property type="entry name" value="SNARE_SYN8"/>
    <property type="match status" value="1"/>
</dbReference>
<dbReference type="InterPro" id="IPR045242">
    <property type="entry name" value="Syntaxin"/>
</dbReference>
<dbReference type="GO" id="GO:0005484">
    <property type="term" value="F:SNAP receptor activity"/>
    <property type="evidence" value="ECO:0007669"/>
    <property type="project" value="TreeGrafter"/>
</dbReference>
<feature type="region of interest" description="Disordered" evidence="2">
    <location>
        <begin position="110"/>
        <end position="178"/>
    </location>
</feature>
<evidence type="ECO:0000259" key="4">
    <source>
        <dbReference type="PROSITE" id="PS50192"/>
    </source>
</evidence>
<protein>
    <recommendedName>
        <fullName evidence="4">t-SNARE coiled-coil homology domain-containing protein</fullName>
    </recommendedName>
</protein>
<evidence type="ECO:0000256" key="3">
    <source>
        <dbReference type="SAM" id="Phobius"/>
    </source>
</evidence>
<dbReference type="GO" id="GO:0006886">
    <property type="term" value="P:intracellular protein transport"/>
    <property type="evidence" value="ECO:0007669"/>
    <property type="project" value="TreeGrafter"/>
</dbReference>
<dbReference type="Pfam" id="PF05739">
    <property type="entry name" value="SNARE"/>
    <property type="match status" value="1"/>
</dbReference>
<dbReference type="PROSITE" id="PS50192">
    <property type="entry name" value="T_SNARE"/>
    <property type="match status" value="1"/>
</dbReference>
<dbReference type="Gene3D" id="1.20.5.110">
    <property type="match status" value="1"/>
</dbReference>
<keyword evidence="6" id="KW-1185">Reference proteome</keyword>
<keyword evidence="1" id="KW-0175">Coiled coil</keyword>
<sequence length="283" mass="32755">MDVLKLVYEIDRLEDLIEERNRLVNIVKILPSSADNDKLKEQLSTIYDLLNELYEQSISSKLSQTDIDTIRESLVRYQKAIRGLEEEKEEQDQSSLDVADYKFHKKFEQVEQQHKGAETPIEVKRVRFSDNTESQTVSSNKDGPIKASDMHFKPYFDDDEEEEEEEERNNSANDISVDNNANITNRELFIEQQQRLMNQDQHIDTLAASVSRAHGMSLDINQEVETQNTGLLADLENMVDTSDRNLQRARRRLDTFQRTARENGPCTTIVLLLIILILLLVVL</sequence>
<keyword evidence="3" id="KW-0812">Transmembrane</keyword>
<feature type="transmembrane region" description="Helical" evidence="3">
    <location>
        <begin position="264"/>
        <end position="282"/>
    </location>
</feature>
<dbReference type="EMBL" id="PUHR01000081">
    <property type="protein sequence ID" value="KAG0668047.1"/>
    <property type="molecule type" value="Genomic_DNA"/>
</dbReference>
<feature type="coiled-coil region" evidence="1">
    <location>
        <begin position="36"/>
        <end position="94"/>
    </location>
</feature>
<proteinExistence type="predicted"/>
<name>A0A9P7BAP4_MAUEX</name>
<dbReference type="GO" id="GO:0012505">
    <property type="term" value="C:endomembrane system"/>
    <property type="evidence" value="ECO:0007669"/>
    <property type="project" value="TreeGrafter"/>
</dbReference>
<reference evidence="5 6" key="1">
    <citation type="submission" date="2020-11" db="EMBL/GenBank/DDBJ databases">
        <title>Kefir isolates.</title>
        <authorList>
            <person name="Marcisauskas S."/>
            <person name="Kim Y."/>
            <person name="Blasche S."/>
        </authorList>
    </citation>
    <scope>NUCLEOTIDE SEQUENCE [LARGE SCALE GENOMIC DNA]</scope>
    <source>
        <strain evidence="5 6">OG2</strain>
    </source>
</reference>
<evidence type="ECO:0000313" key="6">
    <source>
        <dbReference type="Proteomes" id="UP000750334"/>
    </source>
</evidence>
<dbReference type="PANTHER" id="PTHR19957:SF423">
    <property type="entry name" value="SYNTAXIN-8-RELATED"/>
    <property type="match status" value="1"/>
</dbReference>
<keyword evidence="3" id="KW-1133">Transmembrane helix</keyword>
<dbReference type="GO" id="GO:0031201">
    <property type="term" value="C:SNARE complex"/>
    <property type="evidence" value="ECO:0007669"/>
    <property type="project" value="TreeGrafter"/>
</dbReference>
<feature type="compositionally biased region" description="Polar residues" evidence="2">
    <location>
        <begin position="131"/>
        <end position="141"/>
    </location>
</feature>
<dbReference type="Proteomes" id="UP000750334">
    <property type="component" value="Unassembled WGS sequence"/>
</dbReference>
<dbReference type="SMART" id="SM00397">
    <property type="entry name" value="t_SNARE"/>
    <property type="match status" value="1"/>
</dbReference>
<dbReference type="OrthoDB" id="244190at2759"/>
<keyword evidence="3" id="KW-0472">Membrane</keyword>
<dbReference type="GO" id="GO:0000149">
    <property type="term" value="F:SNARE binding"/>
    <property type="evidence" value="ECO:0007669"/>
    <property type="project" value="TreeGrafter"/>
</dbReference>
<dbReference type="GO" id="GO:0006906">
    <property type="term" value="P:vesicle fusion"/>
    <property type="evidence" value="ECO:0007669"/>
    <property type="project" value="TreeGrafter"/>
</dbReference>
<organism evidence="5 6">
    <name type="scientific">Maudiozyma exigua</name>
    <name type="common">Yeast</name>
    <name type="synonym">Kazachstania exigua</name>
    <dbReference type="NCBI Taxonomy" id="34358"/>
    <lineage>
        <taxon>Eukaryota</taxon>
        <taxon>Fungi</taxon>
        <taxon>Dikarya</taxon>
        <taxon>Ascomycota</taxon>
        <taxon>Saccharomycotina</taxon>
        <taxon>Saccharomycetes</taxon>
        <taxon>Saccharomycetales</taxon>
        <taxon>Saccharomycetaceae</taxon>
        <taxon>Maudiozyma</taxon>
    </lineage>
</organism>
<dbReference type="AlphaFoldDB" id="A0A9P7BAP4"/>
<dbReference type="SUPFAM" id="SSF58038">
    <property type="entry name" value="SNARE fusion complex"/>
    <property type="match status" value="1"/>
</dbReference>
<feature type="compositionally biased region" description="Basic and acidic residues" evidence="2">
    <location>
        <begin position="110"/>
        <end position="130"/>
    </location>
</feature>
<dbReference type="GO" id="GO:0048278">
    <property type="term" value="P:vesicle docking"/>
    <property type="evidence" value="ECO:0007669"/>
    <property type="project" value="TreeGrafter"/>
</dbReference>
<feature type="domain" description="T-SNARE coiled-coil homology" evidence="4">
    <location>
        <begin position="193"/>
        <end position="231"/>
    </location>
</feature>
<dbReference type="PANTHER" id="PTHR19957">
    <property type="entry name" value="SYNTAXIN"/>
    <property type="match status" value="1"/>
</dbReference>
<comment type="caution">
    <text evidence="5">The sequence shown here is derived from an EMBL/GenBank/DDBJ whole genome shotgun (WGS) entry which is preliminary data.</text>
</comment>
<dbReference type="InterPro" id="IPR000727">
    <property type="entry name" value="T_SNARE_dom"/>
</dbReference>
<evidence type="ECO:0000313" key="5">
    <source>
        <dbReference type="EMBL" id="KAG0668047.1"/>
    </source>
</evidence>
<evidence type="ECO:0000256" key="2">
    <source>
        <dbReference type="SAM" id="MobiDB-lite"/>
    </source>
</evidence>
<gene>
    <name evidence="5" type="ORF">C6P45_005098</name>
</gene>
<evidence type="ECO:0000256" key="1">
    <source>
        <dbReference type="SAM" id="Coils"/>
    </source>
</evidence>
<feature type="coiled-coil region" evidence="1">
    <location>
        <begin position="232"/>
        <end position="259"/>
    </location>
</feature>
<feature type="compositionally biased region" description="Acidic residues" evidence="2">
    <location>
        <begin position="157"/>
        <end position="167"/>
    </location>
</feature>